<dbReference type="GO" id="GO:0034315">
    <property type="term" value="P:regulation of Arp2/3 complex-mediated actin nucleation"/>
    <property type="evidence" value="ECO:0007669"/>
    <property type="project" value="InterPro"/>
</dbReference>
<dbReference type="GO" id="GO:2000146">
    <property type="term" value="P:negative regulation of cell motility"/>
    <property type="evidence" value="ECO:0007669"/>
    <property type="project" value="InterPro"/>
</dbReference>
<comment type="caution">
    <text evidence="3">The sequence shown here is derived from an EMBL/GenBank/DDBJ whole genome shotgun (WGS) entry which is preliminary data.</text>
</comment>
<dbReference type="PANTHER" id="PTHR34529">
    <property type="entry name" value="AP-1 COMPLEX-ASSOCIATED REGULATORY PROTEIN"/>
    <property type="match status" value="1"/>
</dbReference>
<evidence type="ECO:0000313" key="4">
    <source>
        <dbReference type="Proteomes" id="UP000749559"/>
    </source>
</evidence>
<gene>
    <name evidence="3" type="ORF">OFUS_LOCUS18925</name>
</gene>
<proteinExistence type="predicted"/>
<dbReference type="Pfam" id="PF15745">
    <property type="entry name" value="AP1AR"/>
    <property type="match status" value="1"/>
</dbReference>
<feature type="coiled-coil region" evidence="1">
    <location>
        <begin position="73"/>
        <end position="101"/>
    </location>
</feature>
<keyword evidence="4" id="KW-1185">Reference proteome</keyword>
<evidence type="ECO:0000313" key="3">
    <source>
        <dbReference type="EMBL" id="CAH1794175.1"/>
    </source>
</evidence>
<feature type="compositionally biased region" description="Polar residues" evidence="2">
    <location>
        <begin position="214"/>
        <end position="229"/>
    </location>
</feature>
<dbReference type="PANTHER" id="PTHR34529:SF1">
    <property type="entry name" value="AP-1 COMPLEX-ASSOCIATED REGULATORY PROTEIN"/>
    <property type="match status" value="1"/>
</dbReference>
<reference evidence="3" key="1">
    <citation type="submission" date="2022-03" db="EMBL/GenBank/DDBJ databases">
        <authorList>
            <person name="Martin C."/>
        </authorList>
    </citation>
    <scope>NUCLEOTIDE SEQUENCE</scope>
</reference>
<dbReference type="EMBL" id="CAIIXF020000009">
    <property type="protein sequence ID" value="CAH1794175.1"/>
    <property type="molecule type" value="Genomic_DNA"/>
</dbReference>
<keyword evidence="1" id="KW-0175">Coiled coil</keyword>
<dbReference type="OrthoDB" id="10069720at2759"/>
<dbReference type="InterPro" id="IPR031483">
    <property type="entry name" value="AP1AR"/>
</dbReference>
<dbReference type="AlphaFoldDB" id="A0A8J1ULV2"/>
<protein>
    <submittedName>
        <fullName evidence="3">Uncharacterized protein</fullName>
    </submittedName>
</protein>
<evidence type="ECO:0000256" key="1">
    <source>
        <dbReference type="SAM" id="Coils"/>
    </source>
</evidence>
<evidence type="ECO:0000256" key="2">
    <source>
        <dbReference type="SAM" id="MobiDB-lite"/>
    </source>
</evidence>
<organism evidence="3 4">
    <name type="scientific">Owenia fusiformis</name>
    <name type="common">Polychaete worm</name>
    <dbReference type="NCBI Taxonomy" id="6347"/>
    <lineage>
        <taxon>Eukaryota</taxon>
        <taxon>Metazoa</taxon>
        <taxon>Spiralia</taxon>
        <taxon>Lophotrochozoa</taxon>
        <taxon>Annelida</taxon>
        <taxon>Polychaeta</taxon>
        <taxon>Sedentaria</taxon>
        <taxon>Canalipalpata</taxon>
        <taxon>Sabellida</taxon>
        <taxon>Oweniida</taxon>
        <taxon>Oweniidae</taxon>
        <taxon>Owenia</taxon>
    </lineage>
</organism>
<name>A0A8J1ULV2_OWEFU</name>
<dbReference type="GO" id="GO:0005829">
    <property type="term" value="C:cytosol"/>
    <property type="evidence" value="ECO:0007669"/>
    <property type="project" value="GOC"/>
</dbReference>
<dbReference type="GO" id="GO:0048203">
    <property type="term" value="P:vesicle targeting, trans-Golgi to endosome"/>
    <property type="evidence" value="ECO:0007669"/>
    <property type="project" value="InterPro"/>
</dbReference>
<dbReference type="GO" id="GO:1900025">
    <property type="term" value="P:negative regulation of substrate adhesion-dependent cell spreading"/>
    <property type="evidence" value="ECO:0007669"/>
    <property type="project" value="InterPro"/>
</dbReference>
<dbReference type="GO" id="GO:0035650">
    <property type="term" value="F:AP-1 adaptor complex binding"/>
    <property type="evidence" value="ECO:0007669"/>
    <property type="project" value="InterPro"/>
</dbReference>
<dbReference type="Proteomes" id="UP000749559">
    <property type="component" value="Unassembled WGS sequence"/>
</dbReference>
<feature type="region of interest" description="Disordered" evidence="2">
    <location>
        <begin position="161"/>
        <end position="245"/>
    </location>
</feature>
<accession>A0A8J1ULV2</accession>
<sequence>MGNCCAKCLGKLDKRKYLRTRYNVERTLSIEFENLMDEEGGPQDENPRPVNERERLLLSERQYDTIVHEQLRIDAEIEQKLNEQEEAIRYEEEAYYEAKREASRIAKIRRDEENKINANNLQNQSNSWLGDQEEEWEVAGGEDDFEMFLESVRARSINTRRQQLQNEGTQGVDPSLPKQPRSRTEEELAKLTHKNKQTEAESPTSNDLEWDNDFVQSDTIETQQLLTNRNPDRDNNNETTALPER</sequence>